<name>A0A238WKC6_9FLAO</name>
<evidence type="ECO:0000313" key="2">
    <source>
        <dbReference type="Proteomes" id="UP000198379"/>
    </source>
</evidence>
<proteinExistence type="predicted"/>
<accession>A0A238WKC6</accession>
<dbReference type="AlphaFoldDB" id="A0A238WKC6"/>
<dbReference type="Proteomes" id="UP000198379">
    <property type="component" value="Unassembled WGS sequence"/>
</dbReference>
<keyword evidence="2" id="KW-1185">Reference proteome</keyword>
<reference evidence="1 2" key="1">
    <citation type="submission" date="2017-06" db="EMBL/GenBank/DDBJ databases">
        <authorList>
            <person name="Kim H.J."/>
            <person name="Triplett B.A."/>
        </authorList>
    </citation>
    <scope>NUCLEOTIDE SEQUENCE [LARGE SCALE GENOMIC DNA]</scope>
    <source>
        <strain evidence="1 2">DSM 25597</strain>
    </source>
</reference>
<dbReference type="EMBL" id="FZNY01000001">
    <property type="protein sequence ID" value="SNR46109.1"/>
    <property type="molecule type" value="Genomic_DNA"/>
</dbReference>
<gene>
    <name evidence="1" type="ORF">SAMN06265376_1011093</name>
</gene>
<evidence type="ECO:0008006" key="3">
    <source>
        <dbReference type="Google" id="ProtNLM"/>
    </source>
</evidence>
<organism evidence="1 2">
    <name type="scientific">Dokdonia pacifica</name>
    <dbReference type="NCBI Taxonomy" id="1627892"/>
    <lineage>
        <taxon>Bacteria</taxon>
        <taxon>Pseudomonadati</taxon>
        <taxon>Bacteroidota</taxon>
        <taxon>Flavobacteriia</taxon>
        <taxon>Flavobacteriales</taxon>
        <taxon>Flavobacteriaceae</taxon>
        <taxon>Dokdonia</taxon>
    </lineage>
</organism>
<evidence type="ECO:0000313" key="1">
    <source>
        <dbReference type="EMBL" id="SNR46109.1"/>
    </source>
</evidence>
<sequence>MHSSFKVLACILLCTQLGWSQEKVKDTTHTRNEFSKTFFEIAYTQPVSYGDNFINKGYDLSGTIDVGITTAFYYNTTLHFDVNIASGDVTRPDLVGNIRSAIFTRISGGIGYPLDITDKLQFIPSLHIGYLKIGQNGFDGEFRDDGVFLAPEVAFYYAVFGWIDISLGARNYFDFIRIDAPSDVRSFFNNAQSVYPYIGLRFLLDKV</sequence>
<protein>
    <recommendedName>
        <fullName evidence="3">Outer membrane protein beta-barrel domain-containing protein</fullName>
    </recommendedName>
</protein>